<evidence type="ECO:0000259" key="6">
    <source>
        <dbReference type="Pfam" id="PF21157"/>
    </source>
</evidence>
<dbReference type="Gene3D" id="1.20.120.910">
    <property type="entry name" value="DksA, coiled-coil domain"/>
    <property type="match status" value="1"/>
</dbReference>
<evidence type="ECO:0000256" key="4">
    <source>
        <dbReference type="PROSITE-ProRule" id="PRU00510"/>
    </source>
</evidence>
<dbReference type="InterPro" id="IPR048489">
    <property type="entry name" value="DksA_N"/>
</dbReference>
<organism evidence="7 8">
    <name type="scientific">Pseudobacteriovorax antillogorgiicola</name>
    <dbReference type="NCBI Taxonomy" id="1513793"/>
    <lineage>
        <taxon>Bacteria</taxon>
        <taxon>Pseudomonadati</taxon>
        <taxon>Bdellovibrionota</taxon>
        <taxon>Oligoflexia</taxon>
        <taxon>Oligoflexales</taxon>
        <taxon>Pseudobacteriovoracaceae</taxon>
        <taxon>Pseudobacteriovorax</taxon>
    </lineage>
</organism>
<feature type="zinc finger region" description="dksA C4-type" evidence="4">
    <location>
        <begin position="98"/>
        <end position="122"/>
    </location>
</feature>
<evidence type="ECO:0000259" key="5">
    <source>
        <dbReference type="Pfam" id="PF01258"/>
    </source>
</evidence>
<dbReference type="OrthoDB" id="5296290at2"/>
<feature type="domain" description="DnaK suppressor protein DksA N-terminal" evidence="6">
    <location>
        <begin position="19"/>
        <end position="90"/>
    </location>
</feature>
<dbReference type="PROSITE" id="PS01102">
    <property type="entry name" value="ZF_DKSA_1"/>
    <property type="match status" value="1"/>
</dbReference>
<evidence type="ECO:0000256" key="1">
    <source>
        <dbReference type="ARBA" id="ARBA00022723"/>
    </source>
</evidence>
<gene>
    <name evidence="7" type="ORF">SAMN06296036_12372</name>
</gene>
<dbReference type="InterPro" id="IPR020458">
    <property type="entry name" value="Znf_DskA_TraR_CS"/>
</dbReference>
<dbReference type="AlphaFoldDB" id="A0A1Y6CHZ8"/>
<evidence type="ECO:0000256" key="2">
    <source>
        <dbReference type="ARBA" id="ARBA00022771"/>
    </source>
</evidence>
<feature type="domain" description="Zinc finger DksA/TraR C4-type" evidence="5">
    <location>
        <begin position="93"/>
        <end position="119"/>
    </location>
</feature>
<dbReference type="PROSITE" id="PS51128">
    <property type="entry name" value="ZF_DKSA_2"/>
    <property type="match status" value="1"/>
</dbReference>
<protein>
    <submittedName>
        <fullName evidence="7">Transcriptional regulator, TraR/DksA family</fullName>
    </submittedName>
</protein>
<evidence type="ECO:0000313" key="7">
    <source>
        <dbReference type="EMBL" id="SMF66839.1"/>
    </source>
</evidence>
<sequence length="142" mass="16653">MAQTENQLDTHEFLTREELEKFRALLKEEKEKILKKSENMVKSGNIELDKNEMFDEVDLASMTTEQNLTFKLLDRDRKLLGEIEHALGKIDTGDYGYCEGTGEPIPKRRLEVRPWCRHSVKYKEQLERMKKSGRGVGDEDEF</sequence>
<name>A0A1Y6CHZ8_9BACT</name>
<proteinExistence type="predicted"/>
<keyword evidence="2" id="KW-0863">Zinc-finger</keyword>
<dbReference type="RefSeq" id="WP_132323675.1">
    <property type="nucleotide sequence ID" value="NZ_FWZT01000023.1"/>
</dbReference>
<dbReference type="InterPro" id="IPR000962">
    <property type="entry name" value="Znf_DskA_TraR"/>
</dbReference>
<dbReference type="SUPFAM" id="SSF109635">
    <property type="entry name" value="DnaK suppressor protein DksA, alpha-hairpin domain"/>
    <property type="match status" value="1"/>
</dbReference>
<dbReference type="SUPFAM" id="SSF57716">
    <property type="entry name" value="Glucocorticoid receptor-like (DNA-binding domain)"/>
    <property type="match status" value="1"/>
</dbReference>
<dbReference type="PANTHER" id="PTHR33823:SF4">
    <property type="entry name" value="GENERAL STRESS PROTEIN 16O"/>
    <property type="match status" value="1"/>
</dbReference>
<dbReference type="PANTHER" id="PTHR33823">
    <property type="entry name" value="RNA POLYMERASE-BINDING TRANSCRIPTION FACTOR DKSA-RELATED"/>
    <property type="match status" value="1"/>
</dbReference>
<dbReference type="GO" id="GO:0008270">
    <property type="term" value="F:zinc ion binding"/>
    <property type="evidence" value="ECO:0007669"/>
    <property type="project" value="UniProtKB-KW"/>
</dbReference>
<dbReference type="EMBL" id="FWZT01000023">
    <property type="protein sequence ID" value="SMF66839.1"/>
    <property type="molecule type" value="Genomic_DNA"/>
</dbReference>
<keyword evidence="1" id="KW-0479">Metal-binding</keyword>
<accession>A0A1Y6CHZ8</accession>
<dbReference type="Pfam" id="PF01258">
    <property type="entry name" value="zf-dskA_traR"/>
    <property type="match status" value="1"/>
</dbReference>
<evidence type="ECO:0000256" key="3">
    <source>
        <dbReference type="ARBA" id="ARBA00022833"/>
    </source>
</evidence>
<dbReference type="InterPro" id="IPR037187">
    <property type="entry name" value="DnaK_N"/>
</dbReference>
<dbReference type="Proteomes" id="UP000192907">
    <property type="component" value="Unassembled WGS sequence"/>
</dbReference>
<evidence type="ECO:0000313" key="8">
    <source>
        <dbReference type="Proteomes" id="UP000192907"/>
    </source>
</evidence>
<keyword evidence="3" id="KW-0862">Zinc</keyword>
<keyword evidence="8" id="KW-1185">Reference proteome</keyword>
<reference evidence="8" key="1">
    <citation type="submission" date="2017-04" db="EMBL/GenBank/DDBJ databases">
        <authorList>
            <person name="Varghese N."/>
            <person name="Submissions S."/>
        </authorList>
    </citation>
    <scope>NUCLEOTIDE SEQUENCE [LARGE SCALE GENOMIC DNA]</scope>
    <source>
        <strain evidence="8">RKEM611</strain>
    </source>
</reference>
<dbReference type="STRING" id="1513793.SAMN06296036_12372"/>
<dbReference type="Pfam" id="PF21157">
    <property type="entry name" value="DksA_N"/>
    <property type="match status" value="1"/>
</dbReference>